<gene>
    <name evidence="3" type="ORF">PsYK624_103040</name>
</gene>
<organism evidence="3 4">
    <name type="scientific">Phanerochaete sordida</name>
    <dbReference type="NCBI Taxonomy" id="48140"/>
    <lineage>
        <taxon>Eukaryota</taxon>
        <taxon>Fungi</taxon>
        <taxon>Dikarya</taxon>
        <taxon>Basidiomycota</taxon>
        <taxon>Agaricomycotina</taxon>
        <taxon>Agaricomycetes</taxon>
        <taxon>Polyporales</taxon>
        <taxon>Phanerochaetaceae</taxon>
        <taxon>Phanerochaete</taxon>
    </lineage>
</organism>
<feature type="compositionally biased region" description="Low complexity" evidence="1">
    <location>
        <begin position="32"/>
        <end position="72"/>
    </location>
</feature>
<reference evidence="3 4" key="1">
    <citation type="submission" date="2021-08" db="EMBL/GenBank/DDBJ databases">
        <title>Draft Genome Sequence of Phanerochaete sordida strain YK-624.</title>
        <authorList>
            <person name="Mori T."/>
            <person name="Dohra H."/>
            <person name="Suzuki T."/>
            <person name="Kawagishi H."/>
            <person name="Hirai H."/>
        </authorList>
    </citation>
    <scope>NUCLEOTIDE SEQUENCE [LARGE SCALE GENOMIC DNA]</scope>
    <source>
        <strain evidence="3 4">YK-624</strain>
    </source>
</reference>
<protein>
    <submittedName>
        <fullName evidence="3">Uncharacterized protein</fullName>
    </submittedName>
</protein>
<evidence type="ECO:0000256" key="2">
    <source>
        <dbReference type="SAM" id="SignalP"/>
    </source>
</evidence>
<evidence type="ECO:0000313" key="3">
    <source>
        <dbReference type="EMBL" id="GJE94136.1"/>
    </source>
</evidence>
<feature type="region of interest" description="Disordered" evidence="1">
    <location>
        <begin position="32"/>
        <end position="84"/>
    </location>
</feature>
<evidence type="ECO:0000256" key="1">
    <source>
        <dbReference type="SAM" id="MobiDB-lite"/>
    </source>
</evidence>
<dbReference type="EMBL" id="BPQB01000037">
    <property type="protein sequence ID" value="GJE94136.1"/>
    <property type="molecule type" value="Genomic_DNA"/>
</dbReference>
<feature type="chain" id="PRO_5040515462" evidence="2">
    <location>
        <begin position="24"/>
        <end position="298"/>
    </location>
</feature>
<dbReference type="Proteomes" id="UP000703269">
    <property type="component" value="Unassembled WGS sequence"/>
</dbReference>
<name>A0A9P3LG26_9APHY</name>
<dbReference type="AlphaFoldDB" id="A0A9P3LG26"/>
<keyword evidence="4" id="KW-1185">Reference proteome</keyword>
<accession>A0A9P3LG26</accession>
<comment type="caution">
    <text evidence="3">The sequence shown here is derived from an EMBL/GenBank/DDBJ whole genome shotgun (WGS) entry which is preliminary data.</text>
</comment>
<proteinExistence type="predicted"/>
<evidence type="ECO:0000313" key="4">
    <source>
        <dbReference type="Proteomes" id="UP000703269"/>
    </source>
</evidence>
<sequence length="298" mass="32756">MPHALRKLKKVALAIRGALGLAAAPPPSLPTVVVSDATPGPSTSAATSTPDTQISRLSSSAESSSANTSGSSVPHLRERATKSGPRIEDATAKLVWSGRRGLGDVRMVHRMLHAIFPTQVAVRILKSAGYYCAEASVKAHGRDASKTGSEPLLYIRLNAPQQRCLARVTFQLVGYGHVQALALDNVKSREPWTLYELTTDGFTRALWKHRHHTGTSIYDGTIRRCTTRVVWDKESEELQSIVEGAGEVAVLAHDRNSDDVYHRNQDEVTIKLSFYPTETDPVKFQIQNLEHAQVYVRR</sequence>
<feature type="compositionally biased region" description="Basic and acidic residues" evidence="1">
    <location>
        <begin position="75"/>
        <end position="84"/>
    </location>
</feature>
<keyword evidence="2" id="KW-0732">Signal</keyword>
<feature type="signal peptide" evidence="2">
    <location>
        <begin position="1"/>
        <end position="23"/>
    </location>
</feature>